<dbReference type="CDD" id="cd00293">
    <property type="entry name" value="USP-like"/>
    <property type="match status" value="1"/>
</dbReference>
<dbReference type="Gene3D" id="3.40.50.620">
    <property type="entry name" value="HUPs"/>
    <property type="match status" value="1"/>
</dbReference>
<dbReference type="SUPFAM" id="SSF52402">
    <property type="entry name" value="Adenine nucleotide alpha hydrolases-like"/>
    <property type="match status" value="1"/>
</dbReference>
<evidence type="ECO:0000259" key="2">
    <source>
        <dbReference type="Pfam" id="PF00582"/>
    </source>
</evidence>
<comment type="similarity">
    <text evidence="1">Belongs to the universal stress protein A family.</text>
</comment>
<dbReference type="RefSeq" id="WP_168976849.1">
    <property type="nucleotide sequence ID" value="NZ_JABAGO010000111.1"/>
</dbReference>
<name>A0A848D6V3_ANEAE</name>
<proteinExistence type="inferred from homology"/>
<organism evidence="3 4">
    <name type="scientific">Aneurinibacillus aneurinilyticus</name>
    <name type="common">Bacillus aneurinolyticus</name>
    <dbReference type="NCBI Taxonomy" id="1391"/>
    <lineage>
        <taxon>Bacteria</taxon>
        <taxon>Bacillati</taxon>
        <taxon>Bacillota</taxon>
        <taxon>Bacilli</taxon>
        <taxon>Bacillales</taxon>
        <taxon>Paenibacillaceae</taxon>
        <taxon>Aneurinibacillus group</taxon>
        <taxon>Aneurinibacillus</taxon>
    </lineage>
</organism>
<dbReference type="Pfam" id="PF00582">
    <property type="entry name" value="Usp"/>
    <property type="match status" value="1"/>
</dbReference>
<evidence type="ECO:0000313" key="4">
    <source>
        <dbReference type="Proteomes" id="UP000561326"/>
    </source>
</evidence>
<dbReference type="InterPro" id="IPR006015">
    <property type="entry name" value="Universal_stress_UspA"/>
</dbReference>
<comment type="caution">
    <text evidence="3">The sequence shown here is derived from an EMBL/GenBank/DDBJ whole genome shotgun (WGS) entry which is preliminary data.</text>
</comment>
<dbReference type="PANTHER" id="PTHR46268:SF6">
    <property type="entry name" value="UNIVERSAL STRESS PROTEIN UP12"/>
    <property type="match status" value="1"/>
</dbReference>
<reference evidence="3 4" key="1">
    <citation type="submission" date="2020-04" db="EMBL/GenBank/DDBJ databases">
        <authorList>
            <person name="Hitch T.C.A."/>
            <person name="Wylensek D."/>
            <person name="Clavel T."/>
        </authorList>
    </citation>
    <scope>NUCLEOTIDE SEQUENCE [LARGE SCALE GENOMIC DNA]</scope>
    <source>
        <strain evidence="3 4">WB01_D5_05</strain>
    </source>
</reference>
<sequence>MNKILLAVDGSAYDEKSIAFINNKAAKVRDIEVYVASVLPDIDTTFLRVYPGLKDEYKSHTEKLLAHTVQKLTVHGKVFWNILEGDVAEQLLEFAEQTGIDLIVMGCRGLSNYEELVLGSVSMKVIRLSSRPVVIVK</sequence>
<dbReference type="EMBL" id="JABAGO010000111">
    <property type="protein sequence ID" value="NMF01571.1"/>
    <property type="molecule type" value="Genomic_DNA"/>
</dbReference>
<dbReference type="PRINTS" id="PR01438">
    <property type="entry name" value="UNVRSLSTRESS"/>
</dbReference>
<dbReference type="InterPro" id="IPR014729">
    <property type="entry name" value="Rossmann-like_a/b/a_fold"/>
</dbReference>
<accession>A0A848D6V3</accession>
<dbReference type="InterPro" id="IPR006016">
    <property type="entry name" value="UspA"/>
</dbReference>
<evidence type="ECO:0000313" key="3">
    <source>
        <dbReference type="EMBL" id="NMF01571.1"/>
    </source>
</evidence>
<gene>
    <name evidence="3" type="ORF">HF838_25675</name>
</gene>
<protein>
    <submittedName>
        <fullName evidence="3">Universal stress protein</fullName>
    </submittedName>
</protein>
<dbReference type="AlphaFoldDB" id="A0A848D6V3"/>
<dbReference type="PANTHER" id="PTHR46268">
    <property type="entry name" value="STRESS RESPONSE PROTEIN NHAX"/>
    <property type="match status" value="1"/>
</dbReference>
<feature type="domain" description="UspA" evidence="2">
    <location>
        <begin position="2"/>
        <end position="137"/>
    </location>
</feature>
<dbReference type="Proteomes" id="UP000561326">
    <property type="component" value="Unassembled WGS sequence"/>
</dbReference>
<evidence type="ECO:0000256" key="1">
    <source>
        <dbReference type="ARBA" id="ARBA00008791"/>
    </source>
</evidence>